<feature type="region of interest" description="Disordered" evidence="1">
    <location>
        <begin position="141"/>
        <end position="177"/>
    </location>
</feature>
<organism evidence="2 3">
    <name type="scientific">Forsythia ovata</name>
    <dbReference type="NCBI Taxonomy" id="205694"/>
    <lineage>
        <taxon>Eukaryota</taxon>
        <taxon>Viridiplantae</taxon>
        <taxon>Streptophyta</taxon>
        <taxon>Embryophyta</taxon>
        <taxon>Tracheophyta</taxon>
        <taxon>Spermatophyta</taxon>
        <taxon>Magnoliopsida</taxon>
        <taxon>eudicotyledons</taxon>
        <taxon>Gunneridae</taxon>
        <taxon>Pentapetalae</taxon>
        <taxon>asterids</taxon>
        <taxon>lamiids</taxon>
        <taxon>Lamiales</taxon>
        <taxon>Oleaceae</taxon>
        <taxon>Forsythieae</taxon>
        <taxon>Forsythia</taxon>
    </lineage>
</organism>
<dbReference type="EMBL" id="JBFOLJ010000045">
    <property type="protein sequence ID" value="KAL2457122.1"/>
    <property type="molecule type" value="Genomic_DNA"/>
</dbReference>
<accession>A0ABD1NZT9</accession>
<evidence type="ECO:0000256" key="1">
    <source>
        <dbReference type="SAM" id="MobiDB-lite"/>
    </source>
</evidence>
<comment type="caution">
    <text evidence="2">The sequence shown here is derived from an EMBL/GenBank/DDBJ whole genome shotgun (WGS) entry which is preliminary data.</text>
</comment>
<dbReference type="Proteomes" id="UP001604277">
    <property type="component" value="Unassembled WGS sequence"/>
</dbReference>
<evidence type="ECO:0000313" key="3">
    <source>
        <dbReference type="Proteomes" id="UP001604277"/>
    </source>
</evidence>
<feature type="compositionally biased region" description="Polar residues" evidence="1">
    <location>
        <begin position="33"/>
        <end position="57"/>
    </location>
</feature>
<reference evidence="3" key="1">
    <citation type="submission" date="2024-07" db="EMBL/GenBank/DDBJ databases">
        <title>Two chromosome-level genome assemblies of Korean endemic species Abeliophyllum distichum and Forsythia ovata (Oleaceae).</title>
        <authorList>
            <person name="Jang H."/>
        </authorList>
    </citation>
    <scope>NUCLEOTIDE SEQUENCE [LARGE SCALE GENOMIC DNA]</scope>
</reference>
<protein>
    <submittedName>
        <fullName evidence="2">Uncharacterized protein</fullName>
    </submittedName>
</protein>
<keyword evidence="3" id="KW-1185">Reference proteome</keyword>
<evidence type="ECO:0000313" key="2">
    <source>
        <dbReference type="EMBL" id="KAL2457122.1"/>
    </source>
</evidence>
<gene>
    <name evidence="2" type="ORF">Fot_56533</name>
</gene>
<dbReference type="AlphaFoldDB" id="A0ABD1NZT9"/>
<sequence length="177" mass="19509">MAGWVGPTKKGMGVFGHGKLRILFNLVPRNANLGQSKNQGQKAKQVPRNYNNQNDGNNKPLRQFTPLKLPLSQILPLLLDKGLVQLLMPKPVPDPVPPYWNMSAYCAFHQGPGHLTDEIKQNGIIKHKIFDLIDKRKMTVPQEDAPSNPNKNVGIFKDPLPQHGSVASTTPDASSPP</sequence>
<proteinExistence type="predicted"/>
<feature type="compositionally biased region" description="Polar residues" evidence="1">
    <location>
        <begin position="165"/>
        <end position="177"/>
    </location>
</feature>
<feature type="region of interest" description="Disordered" evidence="1">
    <location>
        <begin position="33"/>
        <end position="61"/>
    </location>
</feature>
<name>A0ABD1NZT9_9LAMI</name>